<evidence type="ECO:0000256" key="1">
    <source>
        <dbReference type="SAM" id="SignalP"/>
    </source>
</evidence>
<dbReference type="AlphaFoldDB" id="A0A8K0KIM9"/>
<protein>
    <submittedName>
        <fullName evidence="2">Uncharacterized protein</fullName>
    </submittedName>
</protein>
<reference evidence="2" key="2">
    <citation type="submission" date="2017-10" db="EMBL/GenBank/DDBJ databases">
        <title>Ladona fulva Genome sequencing and assembly.</title>
        <authorList>
            <person name="Murali S."/>
            <person name="Richards S."/>
            <person name="Bandaranaike D."/>
            <person name="Bellair M."/>
            <person name="Blankenburg K."/>
            <person name="Chao H."/>
            <person name="Dinh H."/>
            <person name="Doddapaneni H."/>
            <person name="Dugan-Rocha S."/>
            <person name="Elkadiri S."/>
            <person name="Gnanaolivu R."/>
            <person name="Hernandez B."/>
            <person name="Skinner E."/>
            <person name="Javaid M."/>
            <person name="Lee S."/>
            <person name="Li M."/>
            <person name="Ming W."/>
            <person name="Munidasa M."/>
            <person name="Muniz J."/>
            <person name="Nguyen L."/>
            <person name="Hughes D."/>
            <person name="Osuji N."/>
            <person name="Pu L.-L."/>
            <person name="Puazo M."/>
            <person name="Qu C."/>
            <person name="Quiroz J."/>
            <person name="Raj R."/>
            <person name="Weissenberger G."/>
            <person name="Xin Y."/>
            <person name="Zou X."/>
            <person name="Han Y."/>
            <person name="Worley K."/>
            <person name="Muzny D."/>
            <person name="Gibbs R."/>
        </authorList>
    </citation>
    <scope>NUCLEOTIDE SEQUENCE</scope>
    <source>
        <strain evidence="2">Sampled in the wild</strain>
    </source>
</reference>
<keyword evidence="1" id="KW-0732">Signal</keyword>
<evidence type="ECO:0000313" key="2">
    <source>
        <dbReference type="EMBL" id="KAG8234375.1"/>
    </source>
</evidence>
<dbReference type="Proteomes" id="UP000792457">
    <property type="component" value="Unassembled WGS sequence"/>
</dbReference>
<keyword evidence="3" id="KW-1185">Reference proteome</keyword>
<comment type="caution">
    <text evidence="2">The sequence shown here is derived from an EMBL/GenBank/DDBJ whole genome shotgun (WGS) entry which is preliminary data.</text>
</comment>
<reference evidence="2" key="1">
    <citation type="submission" date="2013-04" db="EMBL/GenBank/DDBJ databases">
        <authorList>
            <person name="Qu J."/>
            <person name="Murali S.C."/>
            <person name="Bandaranaike D."/>
            <person name="Bellair M."/>
            <person name="Blankenburg K."/>
            <person name="Chao H."/>
            <person name="Dinh H."/>
            <person name="Doddapaneni H."/>
            <person name="Downs B."/>
            <person name="Dugan-Rocha S."/>
            <person name="Elkadiri S."/>
            <person name="Gnanaolivu R.D."/>
            <person name="Hernandez B."/>
            <person name="Javaid M."/>
            <person name="Jayaseelan J.C."/>
            <person name="Lee S."/>
            <person name="Li M."/>
            <person name="Ming W."/>
            <person name="Munidasa M."/>
            <person name="Muniz J."/>
            <person name="Nguyen L."/>
            <person name="Ongeri F."/>
            <person name="Osuji N."/>
            <person name="Pu L.-L."/>
            <person name="Puazo M."/>
            <person name="Qu C."/>
            <person name="Quiroz J."/>
            <person name="Raj R."/>
            <person name="Weissenberger G."/>
            <person name="Xin Y."/>
            <person name="Zou X."/>
            <person name="Han Y."/>
            <person name="Richards S."/>
            <person name="Worley K."/>
            <person name="Muzny D."/>
            <person name="Gibbs R."/>
        </authorList>
    </citation>
    <scope>NUCLEOTIDE SEQUENCE</scope>
    <source>
        <strain evidence="2">Sampled in the wild</strain>
    </source>
</reference>
<feature type="chain" id="PRO_5035433422" evidence="1">
    <location>
        <begin position="43"/>
        <end position="131"/>
    </location>
</feature>
<feature type="signal peptide" evidence="1">
    <location>
        <begin position="1"/>
        <end position="42"/>
    </location>
</feature>
<accession>A0A8K0KIM9</accession>
<sequence>MTTARTSPQFKSLTTLPQANEKRPTGIMRLIALILIVALATAAASPATSFGGPAGCRCNCPVPGQGNEVCAKEGRGPEEMFPSKCYLEIRGNSETEVSEERLNTVDSRHRRMNAEFVHPAAGSSFFEANTT</sequence>
<name>A0A8K0KIM9_LADFU</name>
<proteinExistence type="predicted"/>
<organism evidence="2 3">
    <name type="scientific">Ladona fulva</name>
    <name type="common">Scarce chaser dragonfly</name>
    <name type="synonym">Libellula fulva</name>
    <dbReference type="NCBI Taxonomy" id="123851"/>
    <lineage>
        <taxon>Eukaryota</taxon>
        <taxon>Metazoa</taxon>
        <taxon>Ecdysozoa</taxon>
        <taxon>Arthropoda</taxon>
        <taxon>Hexapoda</taxon>
        <taxon>Insecta</taxon>
        <taxon>Pterygota</taxon>
        <taxon>Palaeoptera</taxon>
        <taxon>Odonata</taxon>
        <taxon>Epiprocta</taxon>
        <taxon>Anisoptera</taxon>
        <taxon>Libelluloidea</taxon>
        <taxon>Libellulidae</taxon>
        <taxon>Ladona</taxon>
    </lineage>
</organism>
<evidence type="ECO:0000313" key="3">
    <source>
        <dbReference type="Proteomes" id="UP000792457"/>
    </source>
</evidence>
<gene>
    <name evidence="2" type="ORF">J437_LFUL014840</name>
</gene>
<dbReference type="EMBL" id="KZ308803">
    <property type="protein sequence ID" value="KAG8234375.1"/>
    <property type="molecule type" value="Genomic_DNA"/>
</dbReference>